<evidence type="ECO:0000259" key="4">
    <source>
        <dbReference type="Pfam" id="PF05065"/>
    </source>
</evidence>
<comment type="subcellular location">
    <subcellularLocation>
        <location evidence="1">Virion</location>
    </subcellularLocation>
</comment>
<evidence type="ECO:0000256" key="3">
    <source>
        <dbReference type="SAM" id="SignalP"/>
    </source>
</evidence>
<dbReference type="RefSeq" id="WP_099911488.1">
    <property type="nucleotide sequence ID" value="NZ_AWWI01000099.1"/>
</dbReference>
<comment type="caution">
    <text evidence="5">The sequence shown here is derived from an EMBL/GenBank/DDBJ whole genome shotgun (WGS) entry which is preliminary data.</text>
</comment>
<dbReference type="Gene3D" id="3.30.2320.10">
    <property type="entry name" value="hypothetical protein PF0899 domain"/>
    <property type="match status" value="1"/>
</dbReference>
<protein>
    <submittedName>
        <fullName evidence="5">Capsid protein</fullName>
    </submittedName>
</protein>
<evidence type="ECO:0000256" key="2">
    <source>
        <dbReference type="SAM" id="Coils"/>
    </source>
</evidence>
<feature type="signal peptide" evidence="3">
    <location>
        <begin position="1"/>
        <end position="16"/>
    </location>
</feature>
<dbReference type="Pfam" id="PF05065">
    <property type="entry name" value="Phage_capsid"/>
    <property type="match status" value="1"/>
</dbReference>
<sequence length="436" mass="46115">MTKAILLNAASLAAHAAAVPAGVRGAPRMDAGGNVEKLLGQVRQELERVSSDVRKVAEDALSQSKRNGDLTAETKTTADKALAEFHGLSNAMSKLEGQLEGLETRNKDLEQHVAAGLGGRGSAPQTVGQEIAASDDLKAWVGRGVQGSIVLAPQNAITSASGSGGGLIWPTEDRTPANLPRQRLPIRALLTLATTESDVVKYARQVLRDDNAGMTAEGAASPESSYGWEQAEANVRKIAHHTNISKEALSDSGQLQGEIDGEMRYGLDLKEEQQILSGDGTGQNLLGLLTSAEAFAASAGLPNATRIDRLRLGLLQVALGNYAANGITLHPIDWAGIELLKDTQGRYIFGNPNTQSTPVLWGLDVVPTLSHSAGEWMTGNFAMAATLYDRQQSEILISTEHGTNFVEGLVTMQGSKRLAMATKRSTALVTGDFTFA</sequence>
<dbReference type="Gene3D" id="3.30.2400.10">
    <property type="entry name" value="Major capsid protein gp5"/>
    <property type="match status" value="1"/>
</dbReference>
<reference evidence="5 6" key="1">
    <citation type="submission" date="2013-09" db="EMBL/GenBank/DDBJ databases">
        <title>Genome sequencing of Phaeobacter antarcticus sp. nov. SM1211.</title>
        <authorList>
            <person name="Zhang X.-Y."/>
            <person name="Liu C."/>
            <person name="Chen X.-L."/>
            <person name="Xie B.-B."/>
            <person name="Qin Q.-L."/>
            <person name="Rong J.-C."/>
            <person name="Zhang Y.-Z."/>
        </authorList>
    </citation>
    <scope>NUCLEOTIDE SEQUENCE [LARGE SCALE GENOMIC DNA]</scope>
    <source>
        <strain evidence="5 6">SM1211</strain>
    </source>
</reference>
<evidence type="ECO:0000256" key="1">
    <source>
        <dbReference type="ARBA" id="ARBA00004328"/>
    </source>
</evidence>
<feature type="coiled-coil region" evidence="2">
    <location>
        <begin position="85"/>
        <end position="112"/>
    </location>
</feature>
<name>A0A2G8RD52_9RHOB</name>
<dbReference type="Proteomes" id="UP000231259">
    <property type="component" value="Unassembled WGS sequence"/>
</dbReference>
<accession>A0A2G8RD52</accession>
<dbReference type="AlphaFoldDB" id="A0A2G8RD52"/>
<dbReference type="SUPFAM" id="SSF56563">
    <property type="entry name" value="Major capsid protein gp5"/>
    <property type="match status" value="1"/>
</dbReference>
<proteinExistence type="predicted"/>
<dbReference type="EMBL" id="AWWI01000099">
    <property type="protein sequence ID" value="PIL19505.1"/>
    <property type="molecule type" value="Genomic_DNA"/>
</dbReference>
<dbReference type="NCBIfam" id="TIGR01554">
    <property type="entry name" value="major_cap_HK97"/>
    <property type="match status" value="1"/>
</dbReference>
<organism evidence="5 6">
    <name type="scientific">Puniceibacterium antarcticum</name>
    <dbReference type="NCBI Taxonomy" id="1206336"/>
    <lineage>
        <taxon>Bacteria</taxon>
        <taxon>Pseudomonadati</taxon>
        <taxon>Pseudomonadota</taxon>
        <taxon>Alphaproteobacteria</taxon>
        <taxon>Rhodobacterales</taxon>
        <taxon>Paracoccaceae</taxon>
        <taxon>Puniceibacterium</taxon>
    </lineage>
</organism>
<keyword evidence="3" id="KW-0732">Signal</keyword>
<dbReference type="InterPro" id="IPR054612">
    <property type="entry name" value="Phage_capsid-like_C"/>
</dbReference>
<keyword evidence="6" id="KW-1185">Reference proteome</keyword>
<dbReference type="InterPro" id="IPR024455">
    <property type="entry name" value="Phage_capsid"/>
</dbReference>
<dbReference type="OrthoDB" id="637859at2"/>
<gene>
    <name evidence="5" type="ORF">P775_14220</name>
</gene>
<evidence type="ECO:0000313" key="5">
    <source>
        <dbReference type="EMBL" id="PIL19505.1"/>
    </source>
</evidence>
<keyword evidence="2" id="KW-0175">Coiled coil</keyword>
<feature type="domain" description="Phage capsid-like C-terminal" evidence="4">
    <location>
        <begin position="164"/>
        <end position="433"/>
    </location>
</feature>
<feature type="chain" id="PRO_5013600712" evidence="3">
    <location>
        <begin position="17"/>
        <end position="436"/>
    </location>
</feature>
<evidence type="ECO:0000313" key="6">
    <source>
        <dbReference type="Proteomes" id="UP000231259"/>
    </source>
</evidence>